<dbReference type="SUPFAM" id="SSF54637">
    <property type="entry name" value="Thioesterase/thiol ester dehydrase-isomerase"/>
    <property type="match status" value="1"/>
</dbReference>
<keyword evidence="3" id="KW-1185">Reference proteome</keyword>
<organism evidence="2 3">
    <name type="scientific">Clavelina lepadiformis</name>
    <name type="common">Light-bulb sea squirt</name>
    <name type="synonym">Ascidia lepadiformis</name>
    <dbReference type="NCBI Taxonomy" id="159417"/>
    <lineage>
        <taxon>Eukaryota</taxon>
        <taxon>Metazoa</taxon>
        <taxon>Chordata</taxon>
        <taxon>Tunicata</taxon>
        <taxon>Ascidiacea</taxon>
        <taxon>Aplousobranchia</taxon>
        <taxon>Clavelinidae</taxon>
        <taxon>Clavelina</taxon>
    </lineage>
</organism>
<dbReference type="PANTHER" id="PTHR43437">
    <property type="entry name" value="HYDROXYACYL-THIOESTER DEHYDRATASE TYPE 2, MITOCHONDRIAL-RELATED"/>
    <property type="match status" value="1"/>
</dbReference>
<sequence length="156" mass="17119">MLTINMLALVRRGNFSTCGRRDFANISIGDHVKAVRSFCYNDVAMFARLSGDFNPIHLDAAFAKNVFNGPIVHGALINAFISSLLGTRLPGPGTIAFSQDVRFPQPLYIDEKVQGSVVISAIKKRFIFCNISCKVPETEKVVLNGKATVMLIEKIT</sequence>
<dbReference type="Gene3D" id="3.10.129.10">
    <property type="entry name" value="Hotdog Thioesterase"/>
    <property type="match status" value="1"/>
</dbReference>
<dbReference type="EMBL" id="CAWYQH010000100">
    <property type="protein sequence ID" value="CAK8685514.1"/>
    <property type="molecule type" value="Genomic_DNA"/>
</dbReference>
<protein>
    <recommendedName>
        <fullName evidence="1">MaoC-like domain-containing protein</fullName>
    </recommendedName>
</protein>
<evidence type="ECO:0000313" key="2">
    <source>
        <dbReference type="EMBL" id="CAK8685514.1"/>
    </source>
</evidence>
<dbReference type="PANTHER" id="PTHR43437:SF3">
    <property type="entry name" value="HYDROXYACYL-THIOESTER DEHYDRATASE TYPE 2, MITOCHONDRIAL"/>
    <property type="match status" value="1"/>
</dbReference>
<dbReference type="InterPro" id="IPR050965">
    <property type="entry name" value="UPF0336/Enoyl-CoA_hydratase"/>
</dbReference>
<dbReference type="InterPro" id="IPR029069">
    <property type="entry name" value="HotDog_dom_sf"/>
</dbReference>
<dbReference type="InterPro" id="IPR002539">
    <property type="entry name" value="MaoC-like_dom"/>
</dbReference>
<dbReference type="Pfam" id="PF01575">
    <property type="entry name" value="MaoC_dehydratas"/>
    <property type="match status" value="1"/>
</dbReference>
<evidence type="ECO:0000259" key="1">
    <source>
        <dbReference type="Pfam" id="PF01575"/>
    </source>
</evidence>
<dbReference type="Proteomes" id="UP001642483">
    <property type="component" value="Unassembled WGS sequence"/>
</dbReference>
<accession>A0ABP0G4D1</accession>
<dbReference type="CDD" id="cd03449">
    <property type="entry name" value="R_hydratase"/>
    <property type="match status" value="1"/>
</dbReference>
<gene>
    <name evidence="2" type="ORF">CVLEPA_LOCUS16639</name>
</gene>
<comment type="caution">
    <text evidence="2">The sequence shown here is derived from an EMBL/GenBank/DDBJ whole genome shotgun (WGS) entry which is preliminary data.</text>
</comment>
<feature type="domain" description="MaoC-like" evidence="1">
    <location>
        <begin position="36"/>
        <end position="125"/>
    </location>
</feature>
<proteinExistence type="predicted"/>
<name>A0ABP0G4D1_CLALP</name>
<reference evidence="2 3" key="1">
    <citation type="submission" date="2024-02" db="EMBL/GenBank/DDBJ databases">
        <authorList>
            <person name="Daric V."/>
            <person name="Darras S."/>
        </authorList>
    </citation>
    <scope>NUCLEOTIDE SEQUENCE [LARGE SCALE GENOMIC DNA]</scope>
</reference>
<evidence type="ECO:0000313" key="3">
    <source>
        <dbReference type="Proteomes" id="UP001642483"/>
    </source>
</evidence>